<sequence length="167" mass="19474">MRRIGAGVQVRLNTPKERPYATAFVAGWMVAVVIQYLHRVCRFPEYFSLQATTIFATDEEIQKGQLVIVFFLNRKLDVRQAAVETFLKREHLIPFDNGEGVIHIPRPEFWSVTGARATGRVNEMIRSEKREVRHTQRLIWDLETTHAEERTAYSKTQEPEYSLPENE</sequence>
<keyword evidence="1" id="KW-0472">Membrane</keyword>
<keyword evidence="1" id="KW-1133">Transmembrane helix</keyword>
<evidence type="ECO:0000313" key="3">
    <source>
        <dbReference type="Proteomes" id="UP000281553"/>
    </source>
</evidence>
<feature type="transmembrane region" description="Helical" evidence="1">
    <location>
        <begin position="20"/>
        <end position="38"/>
    </location>
</feature>
<reference evidence="2 3" key="1">
    <citation type="submission" date="2018-11" db="EMBL/GenBank/DDBJ databases">
        <authorList>
            <consortium name="Pathogen Informatics"/>
        </authorList>
    </citation>
    <scope>NUCLEOTIDE SEQUENCE [LARGE SCALE GENOMIC DNA]</scope>
</reference>
<keyword evidence="1" id="KW-0812">Transmembrane</keyword>
<organism evidence="2 3">
    <name type="scientific">Dibothriocephalus latus</name>
    <name type="common">Fish tapeworm</name>
    <name type="synonym">Diphyllobothrium latum</name>
    <dbReference type="NCBI Taxonomy" id="60516"/>
    <lineage>
        <taxon>Eukaryota</taxon>
        <taxon>Metazoa</taxon>
        <taxon>Spiralia</taxon>
        <taxon>Lophotrochozoa</taxon>
        <taxon>Platyhelminthes</taxon>
        <taxon>Cestoda</taxon>
        <taxon>Eucestoda</taxon>
        <taxon>Diphyllobothriidea</taxon>
        <taxon>Diphyllobothriidae</taxon>
        <taxon>Dibothriocephalus</taxon>
    </lineage>
</organism>
<dbReference type="EMBL" id="UYRU01053695">
    <property type="protein sequence ID" value="VDN12358.1"/>
    <property type="molecule type" value="Genomic_DNA"/>
</dbReference>
<gene>
    <name evidence="2" type="ORF">DILT_LOCUS8189</name>
</gene>
<keyword evidence="3" id="KW-1185">Reference proteome</keyword>
<evidence type="ECO:0000313" key="2">
    <source>
        <dbReference type="EMBL" id="VDN12358.1"/>
    </source>
</evidence>
<evidence type="ECO:0000256" key="1">
    <source>
        <dbReference type="SAM" id="Phobius"/>
    </source>
</evidence>
<dbReference type="Proteomes" id="UP000281553">
    <property type="component" value="Unassembled WGS sequence"/>
</dbReference>
<dbReference type="AlphaFoldDB" id="A0A3P7LQU9"/>
<proteinExistence type="predicted"/>
<protein>
    <submittedName>
        <fullName evidence="2">Uncharacterized protein</fullName>
    </submittedName>
</protein>
<accession>A0A3P7LQU9</accession>
<dbReference type="OrthoDB" id="10489299at2759"/>
<name>A0A3P7LQU9_DIBLA</name>